<feature type="chain" id="PRO_5007813161" evidence="1">
    <location>
        <begin position="20"/>
        <end position="720"/>
    </location>
</feature>
<reference evidence="2 3" key="1">
    <citation type="submission" date="2016-04" db="EMBL/GenBank/DDBJ databases">
        <title>Complete genome sequence of Dokdonella koreensis DS-123T.</title>
        <authorList>
            <person name="Kim J.F."/>
            <person name="Lee H."/>
            <person name="Kwak M.-J."/>
        </authorList>
    </citation>
    <scope>NUCLEOTIDE SEQUENCE [LARGE SCALE GENOMIC DNA]</scope>
    <source>
        <strain evidence="2 3">DS-123</strain>
    </source>
</reference>
<gene>
    <name evidence="2" type="ORF">I596_1783</name>
</gene>
<feature type="signal peptide" evidence="1">
    <location>
        <begin position="1"/>
        <end position="19"/>
    </location>
</feature>
<dbReference type="Proteomes" id="UP000076830">
    <property type="component" value="Chromosome"/>
</dbReference>
<dbReference type="AlphaFoldDB" id="A0A160DTT2"/>
<dbReference type="STRING" id="1300342.I596_1783"/>
<dbReference type="SUPFAM" id="SSF55486">
    <property type="entry name" value="Metalloproteases ('zincins'), catalytic domain"/>
    <property type="match status" value="1"/>
</dbReference>
<dbReference type="KEGG" id="dko:I596_1783"/>
<organism evidence="2 3">
    <name type="scientific">Dokdonella koreensis DS-123</name>
    <dbReference type="NCBI Taxonomy" id="1300342"/>
    <lineage>
        <taxon>Bacteria</taxon>
        <taxon>Pseudomonadati</taxon>
        <taxon>Pseudomonadota</taxon>
        <taxon>Gammaproteobacteria</taxon>
        <taxon>Lysobacterales</taxon>
        <taxon>Rhodanobacteraceae</taxon>
        <taxon>Dokdonella</taxon>
    </lineage>
</organism>
<sequence>MFLMALVMALALLAGAAQAVVEVSDAQPGAPGMTRAFVDASLRVTPQLESAASLPAREQQVLSAFQGRFKGTWEVRWDHRSDRPNLVQGSGIAVLPGSASGLDAQAFGVAAGAAVELDTVAQALTRFIDEVQPLLRLDGIDLRLDRQRSLPYGESRTHWFVQFAQYHDGVRVEGAYAFFRVSHGNLVQFGSQRIAEVGIGVTPALSREAAWDAAVAQLQLEPGARIEEIIEPGERVLYPVSADGAGAGTAFRGAAGSGYAHRLVWRYVYRLAGIRATYELLFDAHANRILEVRDRNAYADATVEGGVFLTTNTEPEVVMPLPYVGVRQGSAPGTETFTDLLGRYDYTGGTASAALAGKYVTMRDECGASALTSSTDGHLDFGTSPGTDCATSGVGGTGNTRAARTGYYHLNQINETARRYLPDNAWLQQPLDAVVNINAACNAYWDGWGVNFYKSSARCANTGEILGVFLHEWGHGMDENGGGPFVMEYGSGEAVGDTFAVLSTRNACVGPGFFTGPNSICHNCTTCTGVRDTSVFARGTARPIASPANVTAAKGMNCGRLLGQGGVTCPYIHPQMGVPYEGVMGYEGHCESLIASSANWDLTQALVRRYGEDAGYAQMEKIWYGSLASKGSAYQITAGGQCNVNASVDGCGADNWYTVFLAVDDDDGDLANGTPNACRIWDAMNAHGIACGQRPACTADADALFADGFEGADPPEAAGR</sequence>
<keyword evidence="3" id="KW-1185">Reference proteome</keyword>
<evidence type="ECO:0000256" key="1">
    <source>
        <dbReference type="SAM" id="SignalP"/>
    </source>
</evidence>
<keyword evidence="1" id="KW-0732">Signal</keyword>
<accession>A0A160DTT2</accession>
<name>A0A160DTT2_9GAMM</name>
<dbReference type="EMBL" id="CP015249">
    <property type="protein sequence ID" value="ANB17807.1"/>
    <property type="molecule type" value="Genomic_DNA"/>
</dbReference>
<evidence type="ECO:0000313" key="3">
    <source>
        <dbReference type="Proteomes" id="UP000076830"/>
    </source>
</evidence>
<evidence type="ECO:0000313" key="2">
    <source>
        <dbReference type="EMBL" id="ANB17807.1"/>
    </source>
</evidence>
<proteinExistence type="predicted"/>
<protein>
    <submittedName>
        <fullName evidence="2">Uncharacterized protein</fullName>
    </submittedName>
</protein>